<dbReference type="GO" id="GO:0016906">
    <property type="term" value="F:sterol 3-beta-glucosyltransferase activity"/>
    <property type="evidence" value="ECO:0007669"/>
    <property type="project" value="UniProtKB-ARBA"/>
</dbReference>
<feature type="compositionally biased region" description="Acidic residues" evidence="2">
    <location>
        <begin position="154"/>
        <end position="167"/>
    </location>
</feature>
<gene>
    <name evidence="5" type="ORF">BU16DRAFT_465680</name>
</gene>
<dbReference type="FunFam" id="3.40.50.2000:FF:000100">
    <property type="entry name" value="Glycosyltransferase family 1 protein"/>
    <property type="match status" value="1"/>
</dbReference>
<name>A0A6A6QN73_9PEZI</name>
<feature type="region of interest" description="Disordered" evidence="2">
    <location>
        <begin position="147"/>
        <end position="167"/>
    </location>
</feature>
<dbReference type="OrthoDB" id="5835829at2759"/>
<dbReference type="EMBL" id="MU004192">
    <property type="protein sequence ID" value="KAF2493203.1"/>
    <property type="molecule type" value="Genomic_DNA"/>
</dbReference>
<evidence type="ECO:0000259" key="3">
    <source>
        <dbReference type="Pfam" id="PF03033"/>
    </source>
</evidence>
<dbReference type="InterPro" id="IPR050426">
    <property type="entry name" value="Glycosyltransferase_28"/>
</dbReference>
<evidence type="ECO:0000256" key="2">
    <source>
        <dbReference type="SAM" id="MobiDB-lite"/>
    </source>
</evidence>
<keyword evidence="1 5" id="KW-0808">Transferase</keyword>
<dbReference type="Pfam" id="PF06722">
    <property type="entry name" value="EryCIII-like_C"/>
    <property type="match status" value="1"/>
</dbReference>
<dbReference type="PANTHER" id="PTHR48050">
    <property type="entry name" value="STEROL 3-BETA-GLUCOSYLTRANSFERASE"/>
    <property type="match status" value="1"/>
</dbReference>
<feature type="compositionally biased region" description="Basic residues" evidence="2">
    <location>
        <begin position="70"/>
        <end position="79"/>
    </location>
</feature>
<evidence type="ECO:0000313" key="6">
    <source>
        <dbReference type="Proteomes" id="UP000799750"/>
    </source>
</evidence>
<feature type="region of interest" description="Disordered" evidence="2">
    <location>
        <begin position="971"/>
        <end position="1112"/>
    </location>
</feature>
<feature type="region of interest" description="Disordered" evidence="2">
    <location>
        <begin position="712"/>
        <end position="768"/>
    </location>
</feature>
<feature type="region of interest" description="Disordered" evidence="2">
    <location>
        <begin position="1"/>
        <end position="104"/>
    </location>
</feature>
<dbReference type="InterPro" id="IPR010610">
    <property type="entry name" value="EryCIII-like_C"/>
</dbReference>
<dbReference type="AlphaFoldDB" id="A0A6A6QN73"/>
<dbReference type="Proteomes" id="UP000799750">
    <property type="component" value="Unassembled WGS sequence"/>
</dbReference>
<protein>
    <submittedName>
        <fullName evidence="5">UDP-Glycosyltransferase/glycogen phosphorylase</fullName>
    </submittedName>
</protein>
<dbReference type="GO" id="GO:0005975">
    <property type="term" value="P:carbohydrate metabolic process"/>
    <property type="evidence" value="ECO:0007669"/>
    <property type="project" value="InterPro"/>
</dbReference>
<feature type="compositionally biased region" description="Basic and acidic residues" evidence="2">
    <location>
        <begin position="1"/>
        <end position="11"/>
    </location>
</feature>
<dbReference type="PANTHER" id="PTHR48050:SF5">
    <property type="entry name" value="UDP-GLUCOSE,STEROL TRANSFERASE"/>
    <property type="match status" value="1"/>
</dbReference>
<evidence type="ECO:0000313" key="5">
    <source>
        <dbReference type="EMBL" id="KAF2493203.1"/>
    </source>
</evidence>
<feature type="domain" description="Glycosyltransferase family 28 N-terminal" evidence="3">
    <location>
        <begin position="179"/>
        <end position="258"/>
    </location>
</feature>
<organism evidence="5 6">
    <name type="scientific">Lophium mytilinum</name>
    <dbReference type="NCBI Taxonomy" id="390894"/>
    <lineage>
        <taxon>Eukaryota</taxon>
        <taxon>Fungi</taxon>
        <taxon>Dikarya</taxon>
        <taxon>Ascomycota</taxon>
        <taxon>Pezizomycotina</taxon>
        <taxon>Dothideomycetes</taxon>
        <taxon>Pleosporomycetidae</taxon>
        <taxon>Mytilinidiales</taxon>
        <taxon>Mytilinidiaceae</taxon>
        <taxon>Lophium</taxon>
    </lineage>
</organism>
<feature type="compositionally biased region" description="Polar residues" evidence="2">
    <location>
        <begin position="1007"/>
        <end position="1018"/>
    </location>
</feature>
<feature type="compositionally biased region" description="Basic and acidic residues" evidence="2">
    <location>
        <begin position="1080"/>
        <end position="1112"/>
    </location>
</feature>
<keyword evidence="6" id="KW-1185">Reference proteome</keyword>
<feature type="compositionally biased region" description="Basic and acidic residues" evidence="2">
    <location>
        <begin position="1019"/>
        <end position="1030"/>
    </location>
</feature>
<feature type="domain" description="Erythromycin biosynthesis protein CIII-like C-terminal" evidence="4">
    <location>
        <begin position="497"/>
        <end position="603"/>
    </location>
</feature>
<dbReference type="InterPro" id="IPR004276">
    <property type="entry name" value="GlycoTrans_28_N"/>
</dbReference>
<dbReference type="Gene3D" id="3.40.50.2000">
    <property type="entry name" value="Glycogen Phosphorylase B"/>
    <property type="match status" value="2"/>
</dbReference>
<feature type="compositionally biased region" description="Acidic residues" evidence="2">
    <location>
        <begin position="54"/>
        <end position="63"/>
    </location>
</feature>
<reference evidence="5" key="1">
    <citation type="journal article" date="2020" name="Stud. Mycol.">
        <title>101 Dothideomycetes genomes: a test case for predicting lifestyles and emergence of pathogens.</title>
        <authorList>
            <person name="Haridas S."/>
            <person name="Albert R."/>
            <person name="Binder M."/>
            <person name="Bloem J."/>
            <person name="Labutti K."/>
            <person name="Salamov A."/>
            <person name="Andreopoulos B."/>
            <person name="Baker S."/>
            <person name="Barry K."/>
            <person name="Bills G."/>
            <person name="Bluhm B."/>
            <person name="Cannon C."/>
            <person name="Castanera R."/>
            <person name="Culley D."/>
            <person name="Daum C."/>
            <person name="Ezra D."/>
            <person name="Gonzalez J."/>
            <person name="Henrissat B."/>
            <person name="Kuo A."/>
            <person name="Liang C."/>
            <person name="Lipzen A."/>
            <person name="Lutzoni F."/>
            <person name="Magnuson J."/>
            <person name="Mondo S."/>
            <person name="Nolan M."/>
            <person name="Ohm R."/>
            <person name="Pangilinan J."/>
            <person name="Park H.-J."/>
            <person name="Ramirez L."/>
            <person name="Alfaro M."/>
            <person name="Sun H."/>
            <person name="Tritt A."/>
            <person name="Yoshinaga Y."/>
            <person name="Zwiers L.-H."/>
            <person name="Turgeon B."/>
            <person name="Goodwin S."/>
            <person name="Spatafora J."/>
            <person name="Crous P."/>
            <person name="Grigoriev I."/>
        </authorList>
    </citation>
    <scope>NUCLEOTIDE SEQUENCE</scope>
    <source>
        <strain evidence="5">CBS 269.34</strain>
    </source>
</reference>
<accession>A0A6A6QN73</accession>
<evidence type="ECO:0000259" key="4">
    <source>
        <dbReference type="Pfam" id="PF06722"/>
    </source>
</evidence>
<dbReference type="Pfam" id="PF03033">
    <property type="entry name" value="Glyco_transf_28"/>
    <property type="match status" value="1"/>
</dbReference>
<dbReference type="CDD" id="cd03784">
    <property type="entry name" value="GT1_Gtf-like"/>
    <property type="match status" value="1"/>
</dbReference>
<sequence>MTAKSQTERPKVQTNDSLFFRTRSATAAKHNRTRKSLTYAFDPYSSDSSSASSSDEEEVEPDATPDHGRRTSLPKKRGRRDSSSAPFSRFQVGNEHFKTKGKVSKRDGRLKISLNETANTGYLAKALGAGVRTGMNVVGAKPRKKSAMFSHDDVEPETEVTSEEDDMELHPETRVKLNIVVIVIGSRGDIQPFLKIGKILKEEYGHRVRIATHPSFKKFVEQDSGLEFFSVGGNPSELMAFMVKNPGLIPSINTVKAGEIGKRRADMYTMFQGMWRACINSTDDETDEENMKMMGDKHPFIADAIIANPPSFAPPHIAERLGIPLHMMFTFPYTPTVQFPHPLANIRASNLDANYTNFMSYPLVEMMTWQGLGDLINKFRTTMLGLEQVSTIWAPGQLYRLRVPYTYMWSPSLVPKPSDWGPEIDIAGFVFLELASSFKPPEELTKFLDAGPPPIYIGFGSIVVDDPEKFTKLIFQAVEMAGVRALVSKGWGGLGDEKHTPDNIFMLENTPHDWLFPRVSAVVHHGGAGTTAIGLKCGKPTMIVPFFGDQPFWGAMVAKARAGAHECIPYKNLTVERLAEGIKQCLTDEARANVQKIADNIAKEGDGARNAVKSFHRALPLKGEHSMRCDLLRNRVATWQTKNSETKLSALAAEILVAKKKLKWSDMRLLRHYEWNDFGGPGEPLTGTGSAILGSITSAAKGVGGIPIKMASSVKKRKDHEIRKSKAKKRAKDRRLADGAVVDENTDPTNVPYGRPSGPERGDTTLSKLSADPEEPLALELAQEAGHGFGQTGAALATAPMELTLAIAQGFHNAPRLYGDPTVRRPPRISGFHSGLRAGRDEFLFGVYDGVTGLWMQPYNGAKHNGVLGFCSGIGYGIGGFVLKDISAIIGPFAYTFKGIEKELTKGSQPTAFIRRARIIQGQKDFKALATVDVTHDKEFDRQKVDEMVARRKDVEKDVLAKWKVVRKEVEQERARSHNTVRGRLGLAPSERKGGKHVPRKDEVRNSSKVRSATSTKSNEVERGDGDDARTPTASEALPDPSELKAEAKDSGVGLRNPVSETDVLLSPEAGGTNSVNKNAKREERNAVGERSVRPSGDRERAVSDTIDWAKA</sequence>
<proteinExistence type="predicted"/>
<dbReference type="FunFam" id="3.40.50.2000:FF:000009">
    <property type="entry name" value="Sterol 3-beta-glucosyltransferase UGT80A2"/>
    <property type="match status" value="1"/>
</dbReference>
<evidence type="ECO:0000256" key="1">
    <source>
        <dbReference type="ARBA" id="ARBA00022679"/>
    </source>
</evidence>
<dbReference type="InterPro" id="IPR002213">
    <property type="entry name" value="UDP_glucos_trans"/>
</dbReference>
<dbReference type="SUPFAM" id="SSF53756">
    <property type="entry name" value="UDP-Glycosyltransferase/glycogen phosphorylase"/>
    <property type="match status" value="1"/>
</dbReference>